<organism evidence="2 3">
    <name type="scientific">Vespula maculifrons</name>
    <name type="common">Eastern yellow jacket</name>
    <name type="synonym">Wasp</name>
    <dbReference type="NCBI Taxonomy" id="7453"/>
    <lineage>
        <taxon>Eukaryota</taxon>
        <taxon>Metazoa</taxon>
        <taxon>Ecdysozoa</taxon>
        <taxon>Arthropoda</taxon>
        <taxon>Hexapoda</taxon>
        <taxon>Insecta</taxon>
        <taxon>Pterygota</taxon>
        <taxon>Neoptera</taxon>
        <taxon>Endopterygota</taxon>
        <taxon>Hymenoptera</taxon>
        <taxon>Apocrita</taxon>
        <taxon>Aculeata</taxon>
        <taxon>Vespoidea</taxon>
        <taxon>Vespidae</taxon>
        <taxon>Vespinae</taxon>
        <taxon>Vespula</taxon>
    </lineage>
</organism>
<feature type="region of interest" description="Disordered" evidence="1">
    <location>
        <begin position="1"/>
        <end position="26"/>
    </location>
</feature>
<evidence type="ECO:0000256" key="1">
    <source>
        <dbReference type="SAM" id="MobiDB-lite"/>
    </source>
</evidence>
<accession>A0ABD2CW00</accession>
<protein>
    <submittedName>
        <fullName evidence="2">Uncharacterized protein</fullName>
    </submittedName>
</protein>
<evidence type="ECO:0000313" key="2">
    <source>
        <dbReference type="EMBL" id="KAL2749322.1"/>
    </source>
</evidence>
<comment type="caution">
    <text evidence="2">The sequence shown here is derived from an EMBL/GenBank/DDBJ whole genome shotgun (WGS) entry which is preliminary data.</text>
</comment>
<gene>
    <name evidence="2" type="ORF">V1477_002262</name>
</gene>
<dbReference type="AlphaFoldDB" id="A0ABD2CW00"/>
<sequence>MKREEEKWGRVKLVHPNNNNKGDRRTKGYNAIWKGLRKERRVACKKGVGPSECSRHSSLDPDLIGPRVGCILLLSGCRRHSAVLRSRTVSYVRIREREEEEEEEEGEGGGGGG</sequence>
<reference evidence="2 3" key="1">
    <citation type="journal article" date="2024" name="Ann. Entomol. Soc. Am.">
        <title>Genomic analyses of the southern and eastern yellowjacket wasps (Hymenoptera: Vespidae) reveal evolutionary signatures of social life.</title>
        <authorList>
            <person name="Catto M.A."/>
            <person name="Caine P.B."/>
            <person name="Orr S.E."/>
            <person name="Hunt B.G."/>
            <person name="Goodisman M.A.D."/>
        </authorList>
    </citation>
    <scope>NUCLEOTIDE SEQUENCE [LARGE SCALE GENOMIC DNA]</scope>
    <source>
        <strain evidence="2">232</strain>
        <tissue evidence="2">Head and thorax</tissue>
    </source>
</reference>
<evidence type="ECO:0000313" key="3">
    <source>
        <dbReference type="Proteomes" id="UP001607303"/>
    </source>
</evidence>
<name>A0ABD2CW00_VESMC</name>
<dbReference type="Proteomes" id="UP001607303">
    <property type="component" value="Unassembled WGS sequence"/>
</dbReference>
<keyword evidence="3" id="KW-1185">Reference proteome</keyword>
<dbReference type="EMBL" id="JAYRBN010000027">
    <property type="protein sequence ID" value="KAL2749322.1"/>
    <property type="molecule type" value="Genomic_DNA"/>
</dbReference>
<proteinExistence type="predicted"/>